<sequence>MQLIFQAKIYALEIINTQNYKKGGTGALSKPNFQLDFFLILFQNFIFSSPNPQEYTVIHFDMKNKSLSQDLQVQNFDTQYFNRRIYVKNIFSNFADQTRINLIIAHSIQIIEEHLLNINNYFQLFISCIKQQLVLLKNSIHVKFMRYLQSFLNAIYLQIKSKNKINQQSCRLNKIMQKILPQSKTKKQFYALKRTKKEENVEQLMENRLMRIFQKYWMGNR</sequence>
<accession>A0A8S1RTB8</accession>
<dbReference type="AlphaFoldDB" id="A0A8S1RTB8"/>
<name>A0A8S1RTB8_9CILI</name>
<dbReference type="Proteomes" id="UP000692954">
    <property type="component" value="Unassembled WGS sequence"/>
</dbReference>
<comment type="caution">
    <text evidence="1">The sequence shown here is derived from an EMBL/GenBank/DDBJ whole genome shotgun (WGS) entry which is preliminary data.</text>
</comment>
<protein>
    <submittedName>
        <fullName evidence="1">Uncharacterized protein</fullName>
    </submittedName>
</protein>
<evidence type="ECO:0000313" key="2">
    <source>
        <dbReference type="Proteomes" id="UP000692954"/>
    </source>
</evidence>
<organism evidence="1 2">
    <name type="scientific">Paramecium sonneborni</name>
    <dbReference type="NCBI Taxonomy" id="65129"/>
    <lineage>
        <taxon>Eukaryota</taxon>
        <taxon>Sar</taxon>
        <taxon>Alveolata</taxon>
        <taxon>Ciliophora</taxon>
        <taxon>Intramacronucleata</taxon>
        <taxon>Oligohymenophorea</taxon>
        <taxon>Peniculida</taxon>
        <taxon>Parameciidae</taxon>
        <taxon>Paramecium</taxon>
    </lineage>
</organism>
<dbReference type="EMBL" id="CAJJDN010000309">
    <property type="protein sequence ID" value="CAD8130630.1"/>
    <property type="molecule type" value="Genomic_DNA"/>
</dbReference>
<proteinExistence type="predicted"/>
<reference evidence="1" key="1">
    <citation type="submission" date="2021-01" db="EMBL/GenBank/DDBJ databases">
        <authorList>
            <consortium name="Genoscope - CEA"/>
            <person name="William W."/>
        </authorList>
    </citation>
    <scope>NUCLEOTIDE SEQUENCE</scope>
</reference>
<evidence type="ECO:0000313" key="1">
    <source>
        <dbReference type="EMBL" id="CAD8130630.1"/>
    </source>
</evidence>
<keyword evidence="2" id="KW-1185">Reference proteome</keyword>
<gene>
    <name evidence="1" type="ORF">PSON_ATCC_30995.1.T3090009</name>
</gene>